<dbReference type="Pfam" id="PF13520">
    <property type="entry name" value="AA_permease_2"/>
    <property type="match status" value="1"/>
</dbReference>
<feature type="transmembrane region" description="Helical" evidence="6">
    <location>
        <begin position="40"/>
        <end position="64"/>
    </location>
</feature>
<dbReference type="PANTHER" id="PTHR42770">
    <property type="entry name" value="AMINO ACID TRANSPORTER-RELATED"/>
    <property type="match status" value="1"/>
</dbReference>
<feature type="transmembrane region" description="Helical" evidence="6">
    <location>
        <begin position="185"/>
        <end position="204"/>
    </location>
</feature>
<sequence>MVAKQAQQLKKVLRPVHLWAIAVGLVISGEYFGWNYGWGVAGTIGFLIATVIITLMYVTFVFSYTELTTSIPHAGGAFAYAYRAMGPIAGLIAGYATLVDFIFVTPAIASGLGSYMHFLYPSVGILPSAMVFYVLFMCINIAGVKESAIFSLIISILAVAELLLFMGIIAPSFKTENFVHDGMPFGWNGIFAALPFAIWFYLAIEGVAMVAEEVKDPKKDIPKGYISGIATLVLLAFGIMILTGGITNWHKLSNIDYPLPEAIGTVLGKTNGLTKIFAGIGLFGLIASFHGTILAYSRQVFAMARSGYLPGFLAVVSPKFKTPHWAIIAGTIIGSVALYYCKTDQIIIISALGAIVMYVMSMVSLFVLRVKEPLLERPFKAPFYPVFPAIALIITLVCMYAIVVNNPILSLVFFAGMLVVVAIFVVMGKHKVKITGEHLLQKSELLTED</sequence>
<dbReference type="OrthoDB" id="9806937at2"/>
<dbReference type="RefSeq" id="WP_121198164.1">
    <property type="nucleotide sequence ID" value="NZ_RBKU01000001.1"/>
</dbReference>
<dbReference type="PANTHER" id="PTHR42770:SF7">
    <property type="entry name" value="MEMBRANE PROTEIN"/>
    <property type="match status" value="1"/>
</dbReference>
<evidence type="ECO:0000313" key="8">
    <source>
        <dbReference type="Proteomes" id="UP000268007"/>
    </source>
</evidence>
<evidence type="ECO:0000256" key="1">
    <source>
        <dbReference type="ARBA" id="ARBA00004651"/>
    </source>
</evidence>
<organism evidence="7 8">
    <name type="scientific">Mucilaginibacter gracilis</name>
    <dbReference type="NCBI Taxonomy" id="423350"/>
    <lineage>
        <taxon>Bacteria</taxon>
        <taxon>Pseudomonadati</taxon>
        <taxon>Bacteroidota</taxon>
        <taxon>Sphingobacteriia</taxon>
        <taxon>Sphingobacteriales</taxon>
        <taxon>Sphingobacteriaceae</taxon>
        <taxon>Mucilaginibacter</taxon>
    </lineage>
</organism>
<feature type="transmembrane region" description="Helical" evidence="6">
    <location>
        <begin position="408"/>
        <end position="427"/>
    </location>
</feature>
<feature type="transmembrane region" description="Helical" evidence="6">
    <location>
        <begin position="148"/>
        <end position="173"/>
    </location>
</feature>
<feature type="transmembrane region" description="Helical" evidence="6">
    <location>
        <begin position="382"/>
        <end position="402"/>
    </location>
</feature>
<feature type="transmembrane region" description="Helical" evidence="6">
    <location>
        <begin position="225"/>
        <end position="246"/>
    </location>
</feature>
<keyword evidence="5 6" id="KW-0472">Membrane</keyword>
<evidence type="ECO:0000256" key="5">
    <source>
        <dbReference type="ARBA" id="ARBA00023136"/>
    </source>
</evidence>
<dbReference type="Gene3D" id="1.20.1740.10">
    <property type="entry name" value="Amino acid/polyamine transporter I"/>
    <property type="match status" value="1"/>
</dbReference>
<evidence type="ECO:0000256" key="3">
    <source>
        <dbReference type="ARBA" id="ARBA00022692"/>
    </source>
</evidence>
<feature type="transmembrane region" description="Helical" evidence="6">
    <location>
        <begin position="322"/>
        <end position="340"/>
    </location>
</feature>
<comment type="subcellular location">
    <subcellularLocation>
        <location evidence="1">Cell membrane</location>
        <topology evidence="1">Multi-pass membrane protein</topology>
    </subcellularLocation>
</comment>
<dbReference type="InterPro" id="IPR004757">
    <property type="entry name" value="EtNH_permease"/>
</dbReference>
<proteinExistence type="predicted"/>
<dbReference type="EMBL" id="RBKU01000001">
    <property type="protein sequence ID" value="RKR82575.1"/>
    <property type="molecule type" value="Genomic_DNA"/>
</dbReference>
<dbReference type="GO" id="GO:0005886">
    <property type="term" value="C:plasma membrane"/>
    <property type="evidence" value="ECO:0007669"/>
    <property type="project" value="UniProtKB-SubCell"/>
</dbReference>
<dbReference type="PIRSF" id="PIRSF006060">
    <property type="entry name" value="AA_transporter"/>
    <property type="match status" value="1"/>
</dbReference>
<reference evidence="7 8" key="1">
    <citation type="submission" date="2018-10" db="EMBL/GenBank/DDBJ databases">
        <title>Genomic Encyclopedia of Archaeal and Bacterial Type Strains, Phase II (KMG-II): from individual species to whole genera.</title>
        <authorList>
            <person name="Goeker M."/>
        </authorList>
    </citation>
    <scope>NUCLEOTIDE SEQUENCE [LARGE SCALE GENOMIC DNA]</scope>
    <source>
        <strain evidence="7 8">DSM 18602</strain>
    </source>
</reference>
<evidence type="ECO:0000256" key="2">
    <source>
        <dbReference type="ARBA" id="ARBA00022475"/>
    </source>
</evidence>
<protein>
    <submittedName>
        <fullName evidence="7">Ethanolamine:proton symporter (EAT family)</fullName>
    </submittedName>
</protein>
<dbReference type="InterPro" id="IPR050367">
    <property type="entry name" value="APC_superfamily"/>
</dbReference>
<evidence type="ECO:0000256" key="6">
    <source>
        <dbReference type="SAM" id="Phobius"/>
    </source>
</evidence>
<name>A0A495J0S5_9SPHI</name>
<dbReference type="InterPro" id="IPR002293">
    <property type="entry name" value="AA/rel_permease1"/>
</dbReference>
<gene>
    <name evidence="7" type="ORF">BDD43_2760</name>
</gene>
<accession>A0A495J0S5</accession>
<dbReference type="AlphaFoldDB" id="A0A495J0S5"/>
<dbReference type="NCBIfam" id="TIGR00908">
    <property type="entry name" value="2A0305"/>
    <property type="match status" value="1"/>
</dbReference>
<keyword evidence="8" id="KW-1185">Reference proteome</keyword>
<comment type="caution">
    <text evidence="7">The sequence shown here is derived from an EMBL/GenBank/DDBJ whole genome shotgun (WGS) entry which is preliminary data.</text>
</comment>
<feature type="transmembrane region" description="Helical" evidence="6">
    <location>
        <begin position="12"/>
        <end position="34"/>
    </location>
</feature>
<keyword evidence="4 6" id="KW-1133">Transmembrane helix</keyword>
<feature type="transmembrane region" description="Helical" evidence="6">
    <location>
        <begin position="115"/>
        <end position="136"/>
    </location>
</feature>
<feature type="transmembrane region" description="Helical" evidence="6">
    <location>
        <begin position="85"/>
        <end position="109"/>
    </location>
</feature>
<dbReference type="Proteomes" id="UP000268007">
    <property type="component" value="Unassembled WGS sequence"/>
</dbReference>
<keyword evidence="3 6" id="KW-0812">Transmembrane</keyword>
<feature type="transmembrane region" description="Helical" evidence="6">
    <location>
        <begin position="276"/>
        <end position="296"/>
    </location>
</feature>
<feature type="transmembrane region" description="Helical" evidence="6">
    <location>
        <begin position="346"/>
        <end position="370"/>
    </location>
</feature>
<dbReference type="GO" id="GO:0022857">
    <property type="term" value="F:transmembrane transporter activity"/>
    <property type="evidence" value="ECO:0007669"/>
    <property type="project" value="InterPro"/>
</dbReference>
<keyword evidence="2" id="KW-1003">Cell membrane</keyword>
<evidence type="ECO:0000256" key="4">
    <source>
        <dbReference type="ARBA" id="ARBA00022989"/>
    </source>
</evidence>
<evidence type="ECO:0000313" key="7">
    <source>
        <dbReference type="EMBL" id="RKR82575.1"/>
    </source>
</evidence>